<sequence length="578" mass="62644">MNSNFGILQRDFKLKAPDRKKRSHPKLDFSRRKLPIGLGFALVNLGLLISPSIISNPVQAAEQIYVSFGPIEVSLPIAALEVYAKEGRIEPALAAYTGYLTPEQLEQLKQVLVARVDITPVAIAQFLYSPPGEIILRRVGQIIETKARQPGFYAIRAALIKAAADPEGLTLLNVLREFPTYGIRINSSRGFEVIDELSNLIQQTGGAIAAVEQQAITEASAQSPVNFSQLLDLRQPGPFSNSKQSFTLNDLRRNRTFPVDLYLPTFSSGLAPVIVISHGLGSDRQTFAYLAAHLASYGFAVAVPEHPGSNAEQVQALINGLVSEVASPQELIDRPLDIKFLLDELKRSYGGQLNLQRVGVLGQSFGGYTALALAGSEINFEQLQQDCGLENNSLNLSLLLQCRAEELLPAQYDLQDKRVTAAIAINPVGSTIFGQSQFSQINIPLMLVAGSADTVAPALPEQIQPFTWLTTPNKYLVLLEDATHFSTLAASTGSVPVPPQVIGLAPEVAQEYMKALSVAFFQTFIAGESDFQVYLSASYAQYISQSIIPLSLIQTLTPNQLTGVTAAGASQQPSWLQP</sequence>
<dbReference type="GO" id="GO:0016042">
    <property type="term" value="P:lipid catabolic process"/>
    <property type="evidence" value="ECO:0007669"/>
    <property type="project" value="UniProtKB-KW"/>
</dbReference>
<comment type="caution">
    <text evidence="5">The sequence shown here is derived from an EMBL/GenBank/DDBJ whole genome shotgun (WGS) entry which is preliminary data.</text>
</comment>
<name>A0A951UC32_9CYAN</name>
<evidence type="ECO:0000256" key="1">
    <source>
        <dbReference type="ARBA" id="ARBA00022801"/>
    </source>
</evidence>
<dbReference type="EMBL" id="JAHHIF010000054">
    <property type="protein sequence ID" value="MBW4548083.1"/>
    <property type="molecule type" value="Genomic_DNA"/>
</dbReference>
<keyword evidence="2" id="KW-0442">Lipid degradation</keyword>
<dbReference type="InterPro" id="IPR010802">
    <property type="entry name" value="DUF1400"/>
</dbReference>
<dbReference type="InterPro" id="IPR029058">
    <property type="entry name" value="AB_hydrolase_fold"/>
</dbReference>
<evidence type="ECO:0000313" key="5">
    <source>
        <dbReference type="EMBL" id="MBW4548083.1"/>
    </source>
</evidence>
<dbReference type="AlphaFoldDB" id="A0A951UC32"/>
<accession>A0A951UC32</accession>
<dbReference type="Gene3D" id="3.40.50.1820">
    <property type="entry name" value="alpha/beta hydrolase"/>
    <property type="match status" value="1"/>
</dbReference>
<reference evidence="5" key="1">
    <citation type="submission" date="2021-05" db="EMBL/GenBank/DDBJ databases">
        <authorList>
            <person name="Pietrasiak N."/>
            <person name="Ward R."/>
            <person name="Stajich J.E."/>
            <person name="Kurbessoian T."/>
        </authorList>
    </citation>
    <scope>NUCLEOTIDE SEQUENCE</scope>
    <source>
        <strain evidence="5">CPER-KK1</strain>
    </source>
</reference>
<dbReference type="Pfam" id="PF03403">
    <property type="entry name" value="PAF-AH_p_II"/>
    <property type="match status" value="1"/>
</dbReference>
<dbReference type="Proteomes" id="UP000753908">
    <property type="component" value="Unassembled WGS sequence"/>
</dbReference>
<organism evidence="5 6">
    <name type="scientific">Symplocastrum torsivum CPER-KK1</name>
    <dbReference type="NCBI Taxonomy" id="450513"/>
    <lineage>
        <taxon>Bacteria</taxon>
        <taxon>Bacillati</taxon>
        <taxon>Cyanobacteriota</taxon>
        <taxon>Cyanophyceae</taxon>
        <taxon>Oscillatoriophycideae</taxon>
        <taxon>Oscillatoriales</taxon>
        <taxon>Microcoleaceae</taxon>
        <taxon>Symplocastrum</taxon>
    </lineage>
</organism>
<dbReference type="PANTHER" id="PTHR10272">
    <property type="entry name" value="PLATELET-ACTIVATING FACTOR ACETYLHYDROLASE"/>
    <property type="match status" value="1"/>
</dbReference>
<gene>
    <name evidence="5" type="ORF">KME25_27130</name>
</gene>
<protein>
    <submittedName>
        <fullName evidence="5">Alpha/beta hydrolase</fullName>
    </submittedName>
</protein>
<evidence type="ECO:0000259" key="4">
    <source>
        <dbReference type="Pfam" id="PF07176"/>
    </source>
</evidence>
<evidence type="ECO:0000313" key="6">
    <source>
        <dbReference type="Proteomes" id="UP000753908"/>
    </source>
</evidence>
<keyword evidence="1 5" id="KW-0378">Hydrolase</keyword>
<dbReference type="PANTHER" id="PTHR10272:SF13">
    <property type="entry name" value="POLY(ETHYLENE TEREPHTHALATE) HYDROLASE"/>
    <property type="match status" value="1"/>
</dbReference>
<dbReference type="SUPFAM" id="SSF53474">
    <property type="entry name" value="alpha/beta-Hydrolases"/>
    <property type="match status" value="1"/>
</dbReference>
<dbReference type="GO" id="GO:0003847">
    <property type="term" value="F:1-alkyl-2-acetylglycerophosphocholine esterase activity"/>
    <property type="evidence" value="ECO:0007669"/>
    <property type="project" value="TreeGrafter"/>
</dbReference>
<reference evidence="5" key="2">
    <citation type="journal article" date="2022" name="Microbiol. Resour. Announc.">
        <title>Metagenome Sequencing to Explore Phylogenomics of Terrestrial Cyanobacteria.</title>
        <authorList>
            <person name="Ward R.D."/>
            <person name="Stajich J.E."/>
            <person name="Johansen J.R."/>
            <person name="Huntemann M."/>
            <person name="Clum A."/>
            <person name="Foster B."/>
            <person name="Foster B."/>
            <person name="Roux S."/>
            <person name="Palaniappan K."/>
            <person name="Varghese N."/>
            <person name="Mukherjee S."/>
            <person name="Reddy T.B.K."/>
            <person name="Daum C."/>
            <person name="Copeland A."/>
            <person name="Chen I.A."/>
            <person name="Ivanova N.N."/>
            <person name="Kyrpides N.C."/>
            <person name="Shapiro N."/>
            <person name="Eloe-Fadrosh E.A."/>
            <person name="Pietrasiak N."/>
        </authorList>
    </citation>
    <scope>NUCLEOTIDE SEQUENCE</scope>
    <source>
        <strain evidence="5">CPER-KK1</strain>
    </source>
</reference>
<keyword evidence="3" id="KW-0443">Lipid metabolism</keyword>
<feature type="domain" description="DUF1400" evidence="4">
    <location>
        <begin position="60"/>
        <end position="186"/>
    </location>
</feature>
<dbReference type="Pfam" id="PF07176">
    <property type="entry name" value="DUF1400"/>
    <property type="match status" value="1"/>
</dbReference>
<evidence type="ECO:0000256" key="3">
    <source>
        <dbReference type="ARBA" id="ARBA00023098"/>
    </source>
</evidence>
<evidence type="ECO:0000256" key="2">
    <source>
        <dbReference type="ARBA" id="ARBA00022963"/>
    </source>
</evidence>
<proteinExistence type="predicted"/>